<reference evidence="1 2" key="1">
    <citation type="journal article" date="2024" name="J Genomics">
        <title>Draft genome sequencing and assembly of Favolaschia claudopus CIRM-BRFM 2984 isolated from oak limbs.</title>
        <authorList>
            <person name="Navarro D."/>
            <person name="Drula E."/>
            <person name="Chaduli D."/>
            <person name="Cazenave R."/>
            <person name="Ahrendt S."/>
            <person name="Wang J."/>
            <person name="Lipzen A."/>
            <person name="Daum C."/>
            <person name="Barry K."/>
            <person name="Grigoriev I.V."/>
            <person name="Favel A."/>
            <person name="Rosso M.N."/>
            <person name="Martin F."/>
        </authorList>
    </citation>
    <scope>NUCLEOTIDE SEQUENCE [LARGE SCALE GENOMIC DNA]</scope>
    <source>
        <strain evidence="1 2">CIRM-BRFM 2984</strain>
    </source>
</reference>
<comment type="caution">
    <text evidence="1">The sequence shown here is derived from an EMBL/GenBank/DDBJ whole genome shotgun (WGS) entry which is preliminary data.</text>
</comment>
<proteinExistence type="predicted"/>
<dbReference type="Proteomes" id="UP001362999">
    <property type="component" value="Unassembled WGS sequence"/>
</dbReference>
<keyword evidence="2" id="KW-1185">Reference proteome</keyword>
<evidence type="ECO:0000313" key="2">
    <source>
        <dbReference type="Proteomes" id="UP001362999"/>
    </source>
</evidence>
<protein>
    <submittedName>
        <fullName evidence="1">Uncharacterized protein</fullName>
    </submittedName>
</protein>
<sequence>MNSEPFILLVCRPSRAKVLQAQPGPTLKHYGTMTTTPHKGAAERQTQPPPFSPHTTMSLCANPHRLRPQDSAHRRLGHCSPRLCQHFPSQLLGPQGLGNSSASGLMQRDHAGSYVRAGEKVVLVAEVSEVKRFFLHLALPRDISSHSLDGAVVACNAANSMSDMLSK</sequence>
<dbReference type="EMBL" id="JAWWNJ010000098">
    <property type="protein sequence ID" value="KAK6996284.1"/>
    <property type="molecule type" value="Genomic_DNA"/>
</dbReference>
<accession>A0AAW0A005</accession>
<evidence type="ECO:0000313" key="1">
    <source>
        <dbReference type="EMBL" id="KAK6996284.1"/>
    </source>
</evidence>
<organism evidence="1 2">
    <name type="scientific">Favolaschia claudopus</name>
    <dbReference type="NCBI Taxonomy" id="2862362"/>
    <lineage>
        <taxon>Eukaryota</taxon>
        <taxon>Fungi</taxon>
        <taxon>Dikarya</taxon>
        <taxon>Basidiomycota</taxon>
        <taxon>Agaricomycotina</taxon>
        <taxon>Agaricomycetes</taxon>
        <taxon>Agaricomycetidae</taxon>
        <taxon>Agaricales</taxon>
        <taxon>Marasmiineae</taxon>
        <taxon>Mycenaceae</taxon>
        <taxon>Favolaschia</taxon>
    </lineage>
</organism>
<name>A0AAW0A005_9AGAR</name>
<gene>
    <name evidence="1" type="ORF">R3P38DRAFT_3222435</name>
</gene>
<dbReference type="AlphaFoldDB" id="A0AAW0A005"/>